<dbReference type="EMBL" id="JAVRIE010000001">
    <property type="protein sequence ID" value="MDT0581135.1"/>
    <property type="molecule type" value="Genomic_DNA"/>
</dbReference>
<dbReference type="InterPro" id="IPR003141">
    <property type="entry name" value="Pol/His_phosphatase_N"/>
</dbReference>
<keyword evidence="3" id="KW-1185">Reference proteome</keyword>
<dbReference type="Gene3D" id="3.20.20.140">
    <property type="entry name" value="Metal-dependent hydrolases"/>
    <property type="match status" value="1"/>
</dbReference>
<dbReference type="GO" id="GO:0004534">
    <property type="term" value="F:5'-3' RNA exonuclease activity"/>
    <property type="evidence" value="ECO:0007669"/>
    <property type="project" value="TreeGrafter"/>
</dbReference>
<dbReference type="Proteomes" id="UP001249020">
    <property type="component" value="Unassembled WGS sequence"/>
</dbReference>
<proteinExistence type="predicted"/>
<comment type="caution">
    <text evidence="2">The sequence shown here is derived from an EMBL/GenBank/DDBJ whole genome shotgun (WGS) entry which is preliminary data.</text>
</comment>
<reference evidence="2 3" key="1">
    <citation type="submission" date="2023-09" db="EMBL/GenBank/DDBJ databases">
        <authorList>
            <person name="Rey-Velasco X."/>
        </authorList>
    </citation>
    <scope>NUCLEOTIDE SEQUENCE [LARGE SCALE GENOMIC DNA]</scope>
    <source>
        <strain evidence="2 3">W409</strain>
    </source>
</reference>
<dbReference type="CDD" id="cd07438">
    <property type="entry name" value="PHP_HisPPase_AMP"/>
    <property type="match status" value="1"/>
</dbReference>
<evidence type="ECO:0000313" key="2">
    <source>
        <dbReference type="EMBL" id="MDT0581135.1"/>
    </source>
</evidence>
<feature type="domain" description="Polymerase/histidinol phosphatase N-terminal" evidence="1">
    <location>
        <begin position="3"/>
        <end position="70"/>
    </location>
</feature>
<dbReference type="InterPro" id="IPR004013">
    <property type="entry name" value="PHP_dom"/>
</dbReference>
<evidence type="ECO:0000259" key="1">
    <source>
        <dbReference type="SMART" id="SM00481"/>
    </source>
</evidence>
<protein>
    <submittedName>
        <fullName evidence="2">PHP domain-containing protein</fullName>
    </submittedName>
</protein>
<dbReference type="RefSeq" id="WP_311360705.1">
    <property type="nucleotide sequence ID" value="NZ_JAVRIE010000001.1"/>
</dbReference>
<dbReference type="InterPro" id="IPR016195">
    <property type="entry name" value="Pol/histidinol_Pase-like"/>
</dbReference>
<dbReference type="SMART" id="SM00481">
    <property type="entry name" value="POLIIIAc"/>
    <property type="match status" value="1"/>
</dbReference>
<organism evidence="2 3">
    <name type="scientific">Brumicola blandensis</name>
    <dbReference type="NCBI Taxonomy" id="3075611"/>
    <lineage>
        <taxon>Bacteria</taxon>
        <taxon>Pseudomonadati</taxon>
        <taxon>Pseudomonadota</taxon>
        <taxon>Gammaproteobacteria</taxon>
        <taxon>Alteromonadales</taxon>
        <taxon>Alteromonadaceae</taxon>
        <taxon>Brumicola</taxon>
    </lineage>
</organism>
<dbReference type="PANTHER" id="PTHR42924:SF3">
    <property type="entry name" value="POLYMERASE_HISTIDINOL PHOSPHATASE N-TERMINAL DOMAIN-CONTAINING PROTEIN"/>
    <property type="match status" value="1"/>
</dbReference>
<dbReference type="PANTHER" id="PTHR42924">
    <property type="entry name" value="EXONUCLEASE"/>
    <property type="match status" value="1"/>
</dbReference>
<name>A0AAW8QWX5_9ALTE</name>
<accession>A0AAW8QWX5</accession>
<dbReference type="InterPro" id="IPR052018">
    <property type="entry name" value="PHP_domain"/>
</dbReference>
<dbReference type="Gene3D" id="1.10.150.650">
    <property type="match status" value="1"/>
</dbReference>
<dbReference type="AlphaFoldDB" id="A0AAW8QWX5"/>
<evidence type="ECO:0000313" key="3">
    <source>
        <dbReference type="Proteomes" id="UP001249020"/>
    </source>
</evidence>
<gene>
    <name evidence="2" type="ORF">RM544_01165</name>
</gene>
<dbReference type="GO" id="GO:0035312">
    <property type="term" value="F:5'-3' DNA exonuclease activity"/>
    <property type="evidence" value="ECO:0007669"/>
    <property type="project" value="TreeGrafter"/>
</dbReference>
<dbReference type="SUPFAM" id="SSF89550">
    <property type="entry name" value="PHP domain-like"/>
    <property type="match status" value="1"/>
</dbReference>
<dbReference type="Pfam" id="PF02811">
    <property type="entry name" value="PHP"/>
    <property type="match status" value="1"/>
</dbReference>
<sequence>MKIDLHSHTNCSDGALSPIQLVQRAQQMQVDVLAITDHDTVAGIQTAKDYVQAENMRMQIISGVELSTSWHGFDIHIVGLNVDNHDPIFLERLSQQLEERDRRAVRICEKLHKCGHEGIYDLALAYADGAQISRNHIAKALVQRGVVTHAQQAFTKFLGKNKRAHVTPKWISVKEAIQWIHDAGGSAVLAHPSHYDMTSKWLRRLVNEFSQHGGDAMEITHPNMAADKKRLLQEILKDNNLLASAGSDFHFPSRFTELGRRLEIPDSIVPVWHDWSMISA</sequence>